<protein>
    <recommendedName>
        <fullName evidence="8">oligopeptidase A</fullName>
        <ecNumber evidence="8">3.4.24.70</ecNumber>
    </recommendedName>
</protein>
<dbReference type="InterPro" id="IPR024080">
    <property type="entry name" value="Neurolysin/TOP_N"/>
</dbReference>
<evidence type="ECO:0000256" key="8">
    <source>
        <dbReference type="ARBA" id="ARBA00026100"/>
    </source>
</evidence>
<dbReference type="FunFam" id="3.40.390.10:FF:000009">
    <property type="entry name" value="Oligopeptidase A"/>
    <property type="match status" value="1"/>
</dbReference>
<organism evidence="12 13">
    <name type="scientific">Candidatus Westeberhardia cardiocondylae</name>
    <dbReference type="NCBI Taxonomy" id="1594731"/>
    <lineage>
        <taxon>Bacteria</taxon>
        <taxon>Pseudomonadati</taxon>
        <taxon>Pseudomonadota</taxon>
        <taxon>Gammaproteobacteria</taxon>
        <taxon>Enterobacterales</taxon>
        <taxon>Enterobacteriaceae</taxon>
        <taxon>ant endosymbionts</taxon>
        <taxon>Candidatus Westeberhardia</taxon>
    </lineage>
</organism>
<comment type="cofactor">
    <cofactor evidence="9">
        <name>Zn(2+)</name>
        <dbReference type="ChEBI" id="CHEBI:29105"/>
    </cofactor>
    <text evidence="9">Binds 1 zinc ion.</text>
</comment>
<evidence type="ECO:0000256" key="1">
    <source>
        <dbReference type="ARBA" id="ARBA00006040"/>
    </source>
</evidence>
<dbReference type="InterPro" id="IPR045090">
    <property type="entry name" value="Pept_M3A_M3B"/>
</dbReference>
<dbReference type="CDD" id="cd06456">
    <property type="entry name" value="M3A_DCP"/>
    <property type="match status" value="1"/>
</dbReference>
<feature type="domain" description="Peptidase M3A/M3B catalytic" evidence="10">
    <location>
        <begin position="223"/>
        <end position="676"/>
    </location>
</feature>
<dbReference type="PATRIC" id="fig|1594731.3.peg.63"/>
<dbReference type="Pfam" id="PF19310">
    <property type="entry name" value="TOP_N"/>
    <property type="match status" value="1"/>
</dbReference>
<dbReference type="InterPro" id="IPR001567">
    <property type="entry name" value="Pept_M3A_M3B_dom"/>
</dbReference>
<dbReference type="KEGG" id="wca:WEOB_070"/>
<dbReference type="InterPro" id="IPR045666">
    <property type="entry name" value="OpdA_N"/>
</dbReference>
<reference evidence="13" key="1">
    <citation type="submission" date="2015-01" db="EMBL/GenBank/DDBJ databases">
        <authorList>
            <person name="Manzano-Marin A."/>
            <person name="Manzano-Marin A."/>
        </authorList>
    </citation>
    <scope>NUCLEOTIDE SEQUENCE [LARGE SCALE GENOMIC DNA]</scope>
    <source>
        <strain evidence="13">obscurior</strain>
    </source>
</reference>
<dbReference type="Proteomes" id="UP000242753">
    <property type="component" value="Chromosome I"/>
</dbReference>
<evidence type="ECO:0000256" key="3">
    <source>
        <dbReference type="ARBA" id="ARBA00022723"/>
    </source>
</evidence>
<dbReference type="RefSeq" id="WP_281263934.1">
    <property type="nucleotide sequence ID" value="NZ_LN774881.1"/>
</dbReference>
<dbReference type="Pfam" id="PF01432">
    <property type="entry name" value="Peptidase_M3"/>
    <property type="match status" value="1"/>
</dbReference>
<evidence type="ECO:0000259" key="11">
    <source>
        <dbReference type="Pfam" id="PF19310"/>
    </source>
</evidence>
<comment type="similarity">
    <text evidence="1 9">Belongs to the peptidase M3 family.</text>
</comment>
<feature type="domain" description="Oligopeptidase A N-terminal" evidence="11">
    <location>
        <begin position="44"/>
        <end position="146"/>
    </location>
</feature>
<keyword evidence="2 9" id="KW-0645">Protease</keyword>
<dbReference type="Gene3D" id="1.20.1050.40">
    <property type="entry name" value="Endopeptidase. Chain P, domain 1"/>
    <property type="match status" value="1"/>
</dbReference>
<name>A0A0H5BWP0_9ENTR</name>
<evidence type="ECO:0000256" key="6">
    <source>
        <dbReference type="ARBA" id="ARBA00023049"/>
    </source>
</evidence>
<comment type="catalytic activity">
    <reaction evidence="7">
        <text>Hydrolysis of oligopeptides, with broad specificity. Gly or Ala commonly occur as P1 or P1' residues, but more distant residues are also important, as is shown by the fact that Z-Gly-Pro-Gly-|-Gly-Pro-Ala is cleaved, but not Z-(Gly)(5).</text>
        <dbReference type="EC" id="3.4.24.70"/>
    </reaction>
</comment>
<keyword evidence="5 9" id="KW-0862">Zinc</keyword>
<dbReference type="SUPFAM" id="SSF55486">
    <property type="entry name" value="Metalloproteases ('zincins'), catalytic domain"/>
    <property type="match status" value="1"/>
</dbReference>
<dbReference type="GO" id="GO:0005829">
    <property type="term" value="C:cytosol"/>
    <property type="evidence" value="ECO:0007669"/>
    <property type="project" value="UniProtKB-ARBA"/>
</dbReference>
<evidence type="ECO:0000313" key="12">
    <source>
        <dbReference type="EMBL" id="CEN32029.1"/>
    </source>
</evidence>
<evidence type="ECO:0000256" key="2">
    <source>
        <dbReference type="ARBA" id="ARBA00022670"/>
    </source>
</evidence>
<keyword evidence="13" id="KW-1185">Reference proteome</keyword>
<keyword evidence="4 9" id="KW-0378">Hydrolase</keyword>
<dbReference type="AlphaFoldDB" id="A0A0H5BWP0"/>
<dbReference type="GO" id="GO:0046872">
    <property type="term" value="F:metal ion binding"/>
    <property type="evidence" value="ECO:0007669"/>
    <property type="project" value="UniProtKB-UniRule"/>
</dbReference>
<dbReference type="InterPro" id="IPR034005">
    <property type="entry name" value="M3A_DCP"/>
</dbReference>
<dbReference type="EC" id="3.4.24.70" evidence="8"/>
<evidence type="ECO:0000313" key="13">
    <source>
        <dbReference type="Proteomes" id="UP000242753"/>
    </source>
</evidence>
<evidence type="ECO:0000259" key="10">
    <source>
        <dbReference type="Pfam" id="PF01432"/>
    </source>
</evidence>
<keyword evidence="3 9" id="KW-0479">Metal-binding</keyword>
<evidence type="ECO:0000256" key="5">
    <source>
        <dbReference type="ARBA" id="ARBA00022833"/>
    </source>
</evidence>
<dbReference type="PANTHER" id="PTHR11804:SF84">
    <property type="entry name" value="SACCHAROLYSIN"/>
    <property type="match status" value="1"/>
</dbReference>
<dbReference type="InterPro" id="IPR024079">
    <property type="entry name" value="MetalloPept_cat_dom_sf"/>
</dbReference>
<proteinExistence type="inferred from homology"/>
<accession>A0A0H5BWP0</accession>
<dbReference type="GO" id="GO:0004222">
    <property type="term" value="F:metalloendopeptidase activity"/>
    <property type="evidence" value="ECO:0007669"/>
    <property type="project" value="UniProtKB-EC"/>
</dbReference>
<sequence length="686" mass="80577">MNNPLLKTFTLPPFSKIRHDHIIPATEHIIKYCHDSIKKITSKKTLFTWDNLCQPMQEINNYFIKIWSIIEHLNAVRNTVKLRQAYKHSLTLVTKYNIWVGHNIKLYKSYLSLQQNKYYSKLNTEQKKSINNILRDFKLSGVHLSIKKQKQYEKIITQLSILETSYNNNVFDSTVKWNKIITNKIILDGIPNDILENIKNKETKNKKTEWIITLDLPIYLSILTNCNNSSFRKECYYAYNTRASNIGFNENTWDNGPIIKKILKLRHNLAKLLGYTTYANLSLKTKMAKNPKNFLKFFATLIKYAKKKGKKELKQLQSFTKKHFNYHTKYPWDITFYSEKQKQHLFSINEEKLRSYFPINTVLQGLFKILNRIFGILIIQNKTIKTWNPTVSFFDIFDEKNEFKGSFYLDLYTRQNKRSGAWMSEFVGLMRNESNKKIQKPIAHIICNFSPSVNETPTLLTHNEVITLFHEFGHALQHILTHIDIPNISGIHGIPLDAIESCSQLMENYCWEKESITLISGHFNTKEPLPINIIKKLQKIRKYQSGLFILHQLKLCLFDFIIHYKPQKNINISKILKKIHKKTSITPYIKWIQFPNTFSHIFSGEYSVGYYSYLWSNILSADAWSRFEKEGIFNKKTGKSFIKHVLSQGGSQNPLILFTKFIGRKPKIDAMLQQYGITINKTDLKS</sequence>
<dbReference type="PANTHER" id="PTHR11804">
    <property type="entry name" value="PROTEASE M3 THIMET OLIGOPEPTIDASE-RELATED"/>
    <property type="match status" value="1"/>
</dbReference>
<dbReference type="Gene3D" id="3.40.390.10">
    <property type="entry name" value="Collagenase (Catalytic Domain)"/>
    <property type="match status" value="1"/>
</dbReference>
<dbReference type="EMBL" id="LN774881">
    <property type="protein sequence ID" value="CEN32029.1"/>
    <property type="molecule type" value="Genomic_DNA"/>
</dbReference>
<evidence type="ECO:0000256" key="4">
    <source>
        <dbReference type="ARBA" id="ARBA00022801"/>
    </source>
</evidence>
<dbReference type="GO" id="GO:0006518">
    <property type="term" value="P:peptide metabolic process"/>
    <property type="evidence" value="ECO:0007669"/>
    <property type="project" value="TreeGrafter"/>
</dbReference>
<dbReference type="InterPro" id="IPR024077">
    <property type="entry name" value="Neurolysin/TOP_dom2"/>
</dbReference>
<keyword evidence="6 9" id="KW-0482">Metalloprotease</keyword>
<gene>
    <name evidence="12" type="primary">prlC</name>
    <name evidence="12" type="ORF">WEOB_070</name>
</gene>
<dbReference type="GO" id="GO:0006508">
    <property type="term" value="P:proteolysis"/>
    <property type="evidence" value="ECO:0007669"/>
    <property type="project" value="UniProtKB-KW"/>
</dbReference>
<evidence type="ECO:0000256" key="7">
    <source>
        <dbReference type="ARBA" id="ARBA00024603"/>
    </source>
</evidence>
<evidence type="ECO:0000256" key="9">
    <source>
        <dbReference type="RuleBase" id="RU003435"/>
    </source>
</evidence>
<dbReference type="Gene3D" id="1.10.1370.10">
    <property type="entry name" value="Neurolysin, domain 3"/>
    <property type="match status" value="1"/>
</dbReference>